<accession>A0ABQ2LI99</accession>
<reference evidence="8" key="1">
    <citation type="journal article" date="2019" name="Int. J. Syst. Evol. Microbiol.">
        <title>The Global Catalogue of Microorganisms (GCM) 10K type strain sequencing project: providing services to taxonomists for standard genome sequencing and annotation.</title>
        <authorList>
            <consortium name="The Broad Institute Genomics Platform"/>
            <consortium name="The Broad Institute Genome Sequencing Center for Infectious Disease"/>
            <person name="Wu L."/>
            <person name="Ma J."/>
        </authorList>
    </citation>
    <scope>NUCLEOTIDE SEQUENCE [LARGE SCALE GENOMIC DNA]</scope>
    <source>
        <strain evidence="8">CGMCC 4.7349</strain>
    </source>
</reference>
<keyword evidence="8" id="KW-1185">Reference proteome</keyword>
<dbReference type="SUPFAM" id="SSF46785">
    <property type="entry name" value="Winged helix' DNA-binding domain"/>
    <property type="match status" value="1"/>
</dbReference>
<keyword evidence="2" id="KW-0808">Transferase</keyword>
<dbReference type="PROSITE" id="PS51683">
    <property type="entry name" value="SAM_OMT_II"/>
    <property type="match status" value="1"/>
</dbReference>
<comment type="caution">
    <text evidence="7">The sequence shown here is derived from an EMBL/GenBank/DDBJ whole genome shotgun (WGS) entry which is preliminary data.</text>
</comment>
<dbReference type="InterPro" id="IPR012967">
    <property type="entry name" value="COMT_dimerisation"/>
</dbReference>
<dbReference type="RefSeq" id="WP_189172527.1">
    <property type="nucleotide sequence ID" value="NZ_BMNG01000001.1"/>
</dbReference>
<dbReference type="PIRSF" id="PIRSF005739">
    <property type="entry name" value="O-mtase"/>
    <property type="match status" value="1"/>
</dbReference>
<dbReference type="InterPro" id="IPR036390">
    <property type="entry name" value="WH_DNA-bd_sf"/>
</dbReference>
<keyword evidence="1" id="KW-0489">Methyltransferase</keyword>
<sequence>MTSSSTPAGSSAENQPHDQPDGRSDDQSQPSSDEAIALIELLFGSVFSSALRTAAVHRVADHLAEGPLPVDELARRAEVHADSLRRVLRLLASRGVFRETEPGVFELTPAAHTLRDVPGSLRDGVLFATGETMTRSFGVLEDAVREGKPGFEIAYGALFFDHLSGNPEDQESFDKGMSSLSGPLNDIIATAYPFPAGGTVVDVAGGQGGLLRAVLQHHPGLSGVLFDQEQTVAGHLLDVKELAGRWRVESGDFFRAVPEGGDLYVLKNILHDWSDEHSLRILASIRAVIPPTGRLLVVDTVMPEGNDPDPSKVVDIIMLNVASGRERTEDEFNSLFQQAGFTLTRIVETGSFPAVVEGVPV</sequence>
<dbReference type="Gene3D" id="3.40.50.150">
    <property type="entry name" value="Vaccinia Virus protein VP39"/>
    <property type="match status" value="1"/>
</dbReference>
<dbReference type="PANTHER" id="PTHR43712:SF2">
    <property type="entry name" value="O-METHYLTRANSFERASE CICE"/>
    <property type="match status" value="1"/>
</dbReference>
<dbReference type="InterPro" id="IPR016461">
    <property type="entry name" value="COMT-like"/>
</dbReference>
<evidence type="ECO:0000313" key="8">
    <source>
        <dbReference type="Proteomes" id="UP000656881"/>
    </source>
</evidence>
<evidence type="ECO:0000259" key="5">
    <source>
        <dbReference type="Pfam" id="PF00891"/>
    </source>
</evidence>
<dbReference type="Pfam" id="PF00891">
    <property type="entry name" value="Methyltransf_2"/>
    <property type="match status" value="1"/>
</dbReference>
<proteinExistence type="predicted"/>
<dbReference type="Pfam" id="PF08100">
    <property type="entry name" value="Dimerisation"/>
    <property type="match status" value="1"/>
</dbReference>
<feature type="domain" description="O-methyltransferase C-terminal" evidence="5">
    <location>
        <begin position="138"/>
        <end position="341"/>
    </location>
</feature>
<feature type="domain" description="O-methyltransferase dimerisation" evidence="6">
    <location>
        <begin position="40"/>
        <end position="114"/>
    </location>
</feature>
<organism evidence="7 8">
    <name type="scientific">Streptomyces lasiicapitis</name>
    <dbReference type="NCBI Taxonomy" id="1923961"/>
    <lineage>
        <taxon>Bacteria</taxon>
        <taxon>Bacillati</taxon>
        <taxon>Actinomycetota</taxon>
        <taxon>Actinomycetes</taxon>
        <taxon>Kitasatosporales</taxon>
        <taxon>Streptomycetaceae</taxon>
        <taxon>Streptomyces</taxon>
    </lineage>
</organism>
<evidence type="ECO:0000256" key="2">
    <source>
        <dbReference type="ARBA" id="ARBA00022679"/>
    </source>
</evidence>
<feature type="compositionally biased region" description="Basic and acidic residues" evidence="4">
    <location>
        <begin position="15"/>
        <end position="26"/>
    </location>
</feature>
<dbReference type="InterPro" id="IPR036388">
    <property type="entry name" value="WH-like_DNA-bd_sf"/>
</dbReference>
<protein>
    <submittedName>
        <fullName evidence="7">O-methyltransferase</fullName>
    </submittedName>
</protein>
<dbReference type="InterPro" id="IPR029063">
    <property type="entry name" value="SAM-dependent_MTases_sf"/>
</dbReference>
<dbReference type="Gene3D" id="1.10.10.10">
    <property type="entry name" value="Winged helix-like DNA-binding domain superfamily/Winged helix DNA-binding domain"/>
    <property type="match status" value="1"/>
</dbReference>
<dbReference type="EMBL" id="BMNG01000001">
    <property type="protein sequence ID" value="GGO34430.1"/>
    <property type="molecule type" value="Genomic_DNA"/>
</dbReference>
<dbReference type="SUPFAM" id="SSF53335">
    <property type="entry name" value="S-adenosyl-L-methionine-dependent methyltransferases"/>
    <property type="match status" value="1"/>
</dbReference>
<feature type="compositionally biased region" description="Polar residues" evidence="4">
    <location>
        <begin position="1"/>
        <end position="14"/>
    </location>
</feature>
<gene>
    <name evidence="7" type="ORF">GCM10012286_03450</name>
</gene>
<dbReference type="PANTHER" id="PTHR43712">
    <property type="entry name" value="PUTATIVE (AFU_ORTHOLOGUE AFUA_4G14580)-RELATED"/>
    <property type="match status" value="1"/>
</dbReference>
<name>A0ABQ2LI99_9ACTN</name>
<evidence type="ECO:0000259" key="6">
    <source>
        <dbReference type="Pfam" id="PF08100"/>
    </source>
</evidence>
<keyword evidence="3" id="KW-0949">S-adenosyl-L-methionine</keyword>
<dbReference type="InterPro" id="IPR001077">
    <property type="entry name" value="COMT_C"/>
</dbReference>
<evidence type="ECO:0000256" key="1">
    <source>
        <dbReference type="ARBA" id="ARBA00022603"/>
    </source>
</evidence>
<evidence type="ECO:0000256" key="4">
    <source>
        <dbReference type="SAM" id="MobiDB-lite"/>
    </source>
</evidence>
<feature type="region of interest" description="Disordered" evidence="4">
    <location>
        <begin position="1"/>
        <end position="31"/>
    </location>
</feature>
<evidence type="ECO:0000256" key="3">
    <source>
        <dbReference type="ARBA" id="ARBA00022691"/>
    </source>
</evidence>
<evidence type="ECO:0000313" key="7">
    <source>
        <dbReference type="EMBL" id="GGO34430.1"/>
    </source>
</evidence>
<dbReference type="Proteomes" id="UP000656881">
    <property type="component" value="Unassembled WGS sequence"/>
</dbReference>